<feature type="non-terminal residue" evidence="2">
    <location>
        <position position="112"/>
    </location>
</feature>
<protein>
    <submittedName>
        <fullName evidence="2">Uncharacterized protein</fullName>
    </submittedName>
</protein>
<sequence length="112" mass="11583">MQIINALAAAVLVTAMIATPVAKVGLAKDQPAGEGQKCGGNGQFGPIPESYEFLTCIITSDIVGARGICVPEPANKCQKCAGDGQFGHIRECKSGLTCQVLSQIFGARGVYI</sequence>
<accession>A0A4P9W1E7</accession>
<gene>
    <name evidence="2" type="ORF">BDK51DRAFT_33265</name>
</gene>
<evidence type="ECO:0000256" key="1">
    <source>
        <dbReference type="SAM" id="SignalP"/>
    </source>
</evidence>
<keyword evidence="1" id="KW-0732">Signal</keyword>
<feature type="signal peptide" evidence="1">
    <location>
        <begin position="1"/>
        <end position="18"/>
    </location>
</feature>
<organism evidence="2 3">
    <name type="scientific">Blyttiomyces helicus</name>
    <dbReference type="NCBI Taxonomy" id="388810"/>
    <lineage>
        <taxon>Eukaryota</taxon>
        <taxon>Fungi</taxon>
        <taxon>Fungi incertae sedis</taxon>
        <taxon>Chytridiomycota</taxon>
        <taxon>Chytridiomycota incertae sedis</taxon>
        <taxon>Chytridiomycetes</taxon>
        <taxon>Chytridiomycetes incertae sedis</taxon>
        <taxon>Blyttiomyces</taxon>
    </lineage>
</organism>
<reference evidence="2" key="1">
    <citation type="submission" date="2018-06" db="EMBL/GenBank/DDBJ databases">
        <title>Leveraging single-cell genomics to expand the Fungal Tree of Life.</title>
        <authorList>
            <consortium name="DOE Joint Genome Institute"/>
            <person name="Ahrendt S.R."/>
            <person name="Quandt C.A."/>
            <person name="Ciobanu D."/>
            <person name="Clum A."/>
            <person name="Salamov A."/>
            <person name="Andreopoulos B."/>
            <person name="Cheng J.-F."/>
            <person name="Woyke T."/>
            <person name="Pelin A."/>
            <person name="Henrissat B."/>
            <person name="Reynolds N."/>
            <person name="Benny G.L."/>
            <person name="Smith M.E."/>
            <person name="James T.Y."/>
            <person name="Grigoriev I.V."/>
        </authorList>
    </citation>
    <scope>NUCLEOTIDE SEQUENCE</scope>
    <source>
        <strain evidence="2">Perch Fen</strain>
    </source>
</reference>
<name>A0A4P9W1E7_9FUNG</name>
<evidence type="ECO:0000313" key="2">
    <source>
        <dbReference type="EMBL" id="RKO83896.1"/>
    </source>
</evidence>
<dbReference type="AlphaFoldDB" id="A0A4P9W1E7"/>
<dbReference type="EMBL" id="ML000721">
    <property type="protein sequence ID" value="RKO83896.1"/>
    <property type="molecule type" value="Genomic_DNA"/>
</dbReference>
<evidence type="ECO:0000313" key="3">
    <source>
        <dbReference type="Proteomes" id="UP000269721"/>
    </source>
</evidence>
<proteinExistence type="predicted"/>
<keyword evidence="3" id="KW-1185">Reference proteome</keyword>
<feature type="chain" id="PRO_5020962158" evidence="1">
    <location>
        <begin position="19"/>
        <end position="112"/>
    </location>
</feature>
<dbReference type="Proteomes" id="UP000269721">
    <property type="component" value="Unassembled WGS sequence"/>
</dbReference>